<feature type="non-terminal residue" evidence="1">
    <location>
        <position position="1"/>
    </location>
</feature>
<accession>A0A151JXX6</accession>
<dbReference type="AlphaFoldDB" id="A0A151JXX6"/>
<protein>
    <submittedName>
        <fullName evidence="1">Uncharacterized protein</fullName>
    </submittedName>
</protein>
<proteinExistence type="predicted"/>
<organism evidence="1 2">
    <name type="scientific">Trachymyrmex septentrionalis</name>
    <dbReference type="NCBI Taxonomy" id="34720"/>
    <lineage>
        <taxon>Eukaryota</taxon>
        <taxon>Metazoa</taxon>
        <taxon>Ecdysozoa</taxon>
        <taxon>Arthropoda</taxon>
        <taxon>Hexapoda</taxon>
        <taxon>Insecta</taxon>
        <taxon>Pterygota</taxon>
        <taxon>Neoptera</taxon>
        <taxon>Endopterygota</taxon>
        <taxon>Hymenoptera</taxon>
        <taxon>Apocrita</taxon>
        <taxon>Aculeata</taxon>
        <taxon>Formicoidea</taxon>
        <taxon>Formicidae</taxon>
        <taxon>Myrmicinae</taxon>
        <taxon>Trachymyrmex</taxon>
    </lineage>
</organism>
<dbReference type="EMBL" id="KQ981537">
    <property type="protein sequence ID" value="KYN40071.1"/>
    <property type="molecule type" value="Genomic_DNA"/>
</dbReference>
<dbReference type="Proteomes" id="UP000078541">
    <property type="component" value="Unassembled WGS sequence"/>
</dbReference>
<gene>
    <name evidence="1" type="ORF">ALC56_05534</name>
</gene>
<keyword evidence="2" id="KW-1185">Reference proteome</keyword>
<name>A0A151JXX6_9HYME</name>
<sequence>CSLSENGNESFNATFWAPKSCASEKRVTDIATDIAVCNFNDEFRSIMEIIKSSNLTVGPTCYNFCFEETDARH</sequence>
<evidence type="ECO:0000313" key="1">
    <source>
        <dbReference type="EMBL" id="KYN40071.1"/>
    </source>
</evidence>
<evidence type="ECO:0000313" key="2">
    <source>
        <dbReference type="Proteomes" id="UP000078541"/>
    </source>
</evidence>
<reference evidence="1 2" key="1">
    <citation type="submission" date="2016-03" db="EMBL/GenBank/DDBJ databases">
        <title>Trachymyrmex septentrionalis WGS genome.</title>
        <authorList>
            <person name="Nygaard S."/>
            <person name="Hu H."/>
            <person name="Boomsma J."/>
            <person name="Zhang G."/>
        </authorList>
    </citation>
    <scope>NUCLEOTIDE SEQUENCE [LARGE SCALE GENOMIC DNA]</scope>
    <source>
        <strain evidence="1">Tsep2-gDNA-1</strain>
        <tissue evidence="1">Whole body</tissue>
    </source>
</reference>